<dbReference type="InterPro" id="IPR051158">
    <property type="entry name" value="Metallophosphoesterase_sf"/>
</dbReference>
<proteinExistence type="predicted"/>
<dbReference type="AlphaFoldDB" id="A0A9D1ZA76"/>
<dbReference type="EMBL" id="DXCO01000009">
    <property type="protein sequence ID" value="HIY77648.1"/>
    <property type="molecule type" value="Genomic_DNA"/>
</dbReference>
<dbReference type="Gene3D" id="3.60.21.10">
    <property type="match status" value="1"/>
</dbReference>
<name>A0A9D1ZA76_9FIRM</name>
<evidence type="ECO:0000313" key="3">
    <source>
        <dbReference type="Proteomes" id="UP000824135"/>
    </source>
</evidence>
<dbReference type="PANTHER" id="PTHR31302:SF0">
    <property type="entry name" value="TRANSMEMBRANE PROTEIN WITH METALLOPHOSPHOESTERASE DOMAIN"/>
    <property type="match status" value="1"/>
</dbReference>
<protein>
    <submittedName>
        <fullName evidence="2">Metallophosphoesterase</fullName>
    </submittedName>
</protein>
<dbReference type="GO" id="GO:0016787">
    <property type="term" value="F:hydrolase activity"/>
    <property type="evidence" value="ECO:0007669"/>
    <property type="project" value="InterPro"/>
</dbReference>
<reference evidence="2" key="1">
    <citation type="journal article" date="2021" name="PeerJ">
        <title>Extensive microbial diversity within the chicken gut microbiome revealed by metagenomics and culture.</title>
        <authorList>
            <person name="Gilroy R."/>
            <person name="Ravi A."/>
            <person name="Getino M."/>
            <person name="Pursley I."/>
            <person name="Horton D.L."/>
            <person name="Alikhan N.F."/>
            <person name="Baker D."/>
            <person name="Gharbi K."/>
            <person name="Hall N."/>
            <person name="Watson M."/>
            <person name="Adriaenssens E.M."/>
            <person name="Foster-Nyarko E."/>
            <person name="Jarju S."/>
            <person name="Secka A."/>
            <person name="Antonio M."/>
            <person name="Oren A."/>
            <person name="Chaudhuri R.R."/>
            <person name="La Ragione R."/>
            <person name="Hildebrand F."/>
            <person name="Pallen M.J."/>
        </authorList>
    </citation>
    <scope>NUCLEOTIDE SEQUENCE</scope>
    <source>
        <strain evidence="2">CHK199-9574</strain>
    </source>
</reference>
<dbReference type="InterPro" id="IPR027417">
    <property type="entry name" value="P-loop_NTPase"/>
</dbReference>
<dbReference type="SUPFAM" id="SSF56300">
    <property type="entry name" value="Metallo-dependent phosphatases"/>
    <property type="match status" value="1"/>
</dbReference>
<dbReference type="PANTHER" id="PTHR31302">
    <property type="entry name" value="TRANSMEMBRANE PROTEIN WITH METALLOPHOSPHOESTERASE DOMAIN-RELATED"/>
    <property type="match status" value="1"/>
</dbReference>
<dbReference type="Gene3D" id="3.40.50.300">
    <property type="entry name" value="P-loop containing nucleotide triphosphate hydrolases"/>
    <property type="match status" value="1"/>
</dbReference>
<dbReference type="Proteomes" id="UP000824135">
    <property type="component" value="Unassembled WGS sequence"/>
</dbReference>
<organism evidence="2 3">
    <name type="scientific">Candidatus Borkfalkia excrementavium</name>
    <dbReference type="NCBI Taxonomy" id="2838505"/>
    <lineage>
        <taxon>Bacteria</taxon>
        <taxon>Bacillati</taxon>
        <taxon>Bacillota</taxon>
        <taxon>Clostridia</taxon>
        <taxon>Christensenellales</taxon>
        <taxon>Christensenellaceae</taxon>
        <taxon>Candidatus Borkfalkia</taxon>
    </lineage>
</organism>
<sequence>MIDNRINIIHISDTHISSALVNDINRVTSSLINDIRALLNEEELKSTIVCFTGDLIQRGDYGYSCEKQYELALYNFLLPLLEDLSINLSNFFIVPGNHEIDLTKINKIYDEGLNKYLANYSGKLEIDYPKENQLRERLDGFRKFESEINEGPENNKIVNSKVITVNNQKIGVCLINTSWNLASDSANDKGKIIVGANLLYNEFQKIKECRYKICLMHHSLSWLRDEDTYEVESLLSKFDVVLCGHSHYSNDKQITSPNGKTIFCMASQILPLTSNTGYNLIRIDSNVCTVMQRQYYYQRDAFDANLQIENGEQKFIIKNEDEQTLIFNTCLKTKKGFFNKLNTVSITCLIDDKKQSFDSYYVVPKLTYEIDDTLEGKNSEKKKQLVPTDIIRSQDNFVVYGKKDYGKSLLLYYIAEQYYNMVEERKLPIIIDCKKIKDKEKSILIEIRNYLQDLAQDDYKISLDDISNMLNSGNCVLLFDDFSSQEKNAKTIAEFIKKYHKNKRIFTITQSPTSILENKIADELDEETCTVKYKRVYMCFMSKNDIRKMAHNLSSCEATELTSFTNRIVACFNKTYLPRTPFAVALVVSVCNINSDYEPVNLAAVVKRFMEMILDRLSPKELLSNEFNFEIKEDFLAFIAYKMVNENLFDVPIDMFDKWVAEYHEFNGFSIRDSHFNEYFFATNVLFNNNGKVSFKYACLLEYYIGKRASLDKNFLNEILAKNRFLNYISELIYCAGLDARNTQIVETLGQYLNEYIDESKIDTSFLSGDRIKLDLSIDEQDIKVNVIEKQMSENEVDRLTDINDNSSEYLPTNINKGQAYDESKLRLDYYDILLDAFGSAIRNTELTGYQKRYAAFKNYMKGALYWCSCLAYSVDEFIKIIRRDIFEKRDVLAEKNISKIEEIFRDFCRIAIPLMAEENMVESVGTKKLGRIFLDYYNSINDFASLDKFLALLVTLDLKLSNWKEMFDDFLKNNTSKDLNIVLFFKMILLYKICHFGKVNNSYLAERLFILSKKINKAAGALYGKNKTKFINAINEDQIKFKKDN</sequence>
<evidence type="ECO:0000259" key="1">
    <source>
        <dbReference type="Pfam" id="PF00149"/>
    </source>
</evidence>
<gene>
    <name evidence="2" type="ORF">H9728_01255</name>
</gene>
<dbReference type="Pfam" id="PF00149">
    <property type="entry name" value="Metallophos"/>
    <property type="match status" value="1"/>
</dbReference>
<comment type="caution">
    <text evidence="2">The sequence shown here is derived from an EMBL/GenBank/DDBJ whole genome shotgun (WGS) entry which is preliminary data.</text>
</comment>
<feature type="domain" description="Calcineurin-like phosphoesterase" evidence="1">
    <location>
        <begin position="7"/>
        <end position="248"/>
    </location>
</feature>
<accession>A0A9D1ZA76</accession>
<reference evidence="2" key="2">
    <citation type="submission" date="2021-04" db="EMBL/GenBank/DDBJ databases">
        <authorList>
            <person name="Gilroy R."/>
        </authorList>
    </citation>
    <scope>NUCLEOTIDE SEQUENCE</scope>
    <source>
        <strain evidence="2">CHK199-9574</strain>
    </source>
</reference>
<dbReference type="InterPro" id="IPR029052">
    <property type="entry name" value="Metallo-depent_PP-like"/>
</dbReference>
<dbReference type="InterPro" id="IPR004843">
    <property type="entry name" value="Calcineurin-like_PHP"/>
</dbReference>
<dbReference type="SUPFAM" id="SSF52540">
    <property type="entry name" value="P-loop containing nucleoside triphosphate hydrolases"/>
    <property type="match status" value="1"/>
</dbReference>
<evidence type="ECO:0000313" key="2">
    <source>
        <dbReference type="EMBL" id="HIY77648.1"/>
    </source>
</evidence>